<sequence>MEKLSDTLSICVTPDHKFGTDAFLLADFSGARHRDKVVDLGTGCGIIPLIIYKKFFPNIIYGLDIQVKAIQQFKHTVSFCQLENKIIPLEGDLKDVKGMLPFDAFDIVTCNPPYKIANTGILSERDSRQIARHEILCTIFDVCRTASKLLKTGGKLCLCQRPERLADVITAMRENHIEPKRLRMVAKDEKTAPWLFLIEGKKGSKPYMDIEPTLTVMDGEDFTKEMLQIYGNLPPEE</sequence>
<dbReference type="InterPro" id="IPR029063">
    <property type="entry name" value="SAM-dependent_MTases_sf"/>
</dbReference>
<dbReference type="GO" id="GO:0008168">
    <property type="term" value="F:methyltransferase activity"/>
    <property type="evidence" value="ECO:0007669"/>
    <property type="project" value="UniProtKB-KW"/>
</dbReference>
<dbReference type="EMBL" id="JACRSV010000003">
    <property type="protein sequence ID" value="MBC8560410.1"/>
    <property type="molecule type" value="Genomic_DNA"/>
</dbReference>
<dbReference type="AlphaFoldDB" id="A0A926E6K3"/>
<dbReference type="GO" id="GO:0032259">
    <property type="term" value="P:methylation"/>
    <property type="evidence" value="ECO:0007669"/>
    <property type="project" value="UniProtKB-KW"/>
</dbReference>
<keyword evidence="2" id="KW-0489">Methyltransferase</keyword>
<proteinExistence type="predicted"/>
<dbReference type="InterPro" id="IPR050210">
    <property type="entry name" value="tRNA_Adenine-N(6)_MTase"/>
</dbReference>
<comment type="caution">
    <text evidence="2">The sequence shown here is derived from an EMBL/GenBank/DDBJ whole genome shotgun (WGS) entry which is preliminary data.</text>
</comment>
<protein>
    <submittedName>
        <fullName evidence="2">Methyltransferase</fullName>
    </submittedName>
</protein>
<evidence type="ECO:0000259" key="1">
    <source>
        <dbReference type="Pfam" id="PF05175"/>
    </source>
</evidence>
<dbReference type="PANTHER" id="PTHR47739">
    <property type="entry name" value="TRNA1(VAL) (ADENINE(37)-N6)-METHYLTRANSFERASE"/>
    <property type="match status" value="1"/>
</dbReference>
<dbReference type="Pfam" id="PF05175">
    <property type="entry name" value="MTS"/>
    <property type="match status" value="1"/>
</dbReference>
<name>A0A926E6K3_9FIRM</name>
<dbReference type="Proteomes" id="UP000610760">
    <property type="component" value="Unassembled WGS sequence"/>
</dbReference>
<dbReference type="Gene3D" id="3.40.50.150">
    <property type="entry name" value="Vaccinia Virus protein VP39"/>
    <property type="match status" value="1"/>
</dbReference>
<keyword evidence="2" id="KW-0808">Transferase</keyword>
<dbReference type="PANTHER" id="PTHR47739:SF1">
    <property type="entry name" value="TRNA1(VAL) (ADENINE(37)-N6)-METHYLTRANSFERASE"/>
    <property type="match status" value="1"/>
</dbReference>
<gene>
    <name evidence="2" type="ORF">H8710_10085</name>
</gene>
<organism evidence="2 3">
    <name type="scientific">Fumia xinanensis</name>
    <dbReference type="NCBI Taxonomy" id="2763659"/>
    <lineage>
        <taxon>Bacteria</taxon>
        <taxon>Bacillati</taxon>
        <taxon>Bacillota</taxon>
        <taxon>Clostridia</taxon>
        <taxon>Eubacteriales</taxon>
        <taxon>Oscillospiraceae</taxon>
        <taxon>Fumia</taxon>
    </lineage>
</organism>
<evidence type="ECO:0000313" key="3">
    <source>
        <dbReference type="Proteomes" id="UP000610760"/>
    </source>
</evidence>
<dbReference type="CDD" id="cd02440">
    <property type="entry name" value="AdoMet_MTases"/>
    <property type="match status" value="1"/>
</dbReference>
<keyword evidence="3" id="KW-1185">Reference proteome</keyword>
<dbReference type="SUPFAM" id="SSF53335">
    <property type="entry name" value="S-adenosyl-L-methionine-dependent methyltransferases"/>
    <property type="match status" value="1"/>
</dbReference>
<feature type="domain" description="Methyltransferase small" evidence="1">
    <location>
        <begin position="22"/>
        <end position="118"/>
    </location>
</feature>
<dbReference type="InterPro" id="IPR007848">
    <property type="entry name" value="Small_mtfrase_dom"/>
</dbReference>
<accession>A0A926E6K3</accession>
<evidence type="ECO:0000313" key="2">
    <source>
        <dbReference type="EMBL" id="MBC8560410.1"/>
    </source>
</evidence>
<reference evidence="2" key="1">
    <citation type="submission" date="2020-08" db="EMBL/GenBank/DDBJ databases">
        <title>Genome public.</title>
        <authorList>
            <person name="Liu C."/>
            <person name="Sun Q."/>
        </authorList>
    </citation>
    <scope>NUCLEOTIDE SEQUENCE</scope>
    <source>
        <strain evidence="2">NSJ-33</strain>
    </source>
</reference>